<reference evidence="4 5" key="1">
    <citation type="submission" date="2024-01" db="EMBL/GenBank/DDBJ databases">
        <title>A draft genome for the cacao thread blight pathogen Marasmiellus scandens.</title>
        <authorList>
            <person name="Baruah I.K."/>
            <person name="Leung J."/>
            <person name="Bukari Y."/>
            <person name="Amoako-Attah I."/>
            <person name="Meinhardt L.W."/>
            <person name="Bailey B.A."/>
            <person name="Cohen S.P."/>
        </authorList>
    </citation>
    <scope>NUCLEOTIDE SEQUENCE [LARGE SCALE GENOMIC DNA]</scope>
    <source>
        <strain evidence="4 5">GH-19</strain>
    </source>
</reference>
<accession>A0ABR1IQM0</accession>
<name>A0ABR1IQM0_9AGAR</name>
<sequence>MNPTHDNLGQPSGITFEHQDTRGSTDRIVLYDFVLKRIRERWDNKEGRYRGEADDENDRRRGRASDAGYAFCIVKFFKPSINPNRSCVSVVIQVRSPHFVKAAEAVMEGKRDIAWKARPARFDAEEILSFLPQFDDYLSKPQLNMKDPIMIHHLEYFMTFLKREYNSDLAQLEVLKREDLVSFYTIWGVLVPGTTLVYTDELTQDPCFVRLVSFEWCEPSPLLDLPEHYSLCTEFVDIVGGKTGLTEKILRIPRFDGPRRITDLPVYPANLFFSGKQDGRKSMIERGRKYYQLAKGWSHAHYDAIAYRGTTENVENGTIIVFDPEEGRNMKDESDDGDSDDDDNNDESEDEDEDEDESTWKVKYRKVIVKSRIMIDRDSFDCYAPYPTSPLHVDLDGNSLWAQSRTELNDEEFLLLPTRLYGFCLTRQEWLEFRSTDVQDVQWNPGAFDNLQLFPESKAFVRALVETHIEKPNDMDFVRGKGAGLIFNLHGPPCVGKTLTAEATSEVTGSPLWKLKVGDLGTTAAAIDSVFSDIAQLASRWKAVVLIDEADVFLEKRDNYDIYRNAIVAVFLRQLEYYPGILFLTSNRANLFDPAIQARIHVSLYYRHLDAAAKEHIWFAFLRKADIDEAMSPQDLHLLVNADINGRQIRNIVKISLALAAFEGRPLKLADVMDTFSFILTSSLGAKGAGEFSDPPNIIQL</sequence>
<dbReference type="Proteomes" id="UP001498398">
    <property type="component" value="Unassembled WGS sequence"/>
</dbReference>
<dbReference type="PANTHER" id="PTHR46411">
    <property type="entry name" value="FAMILY ATPASE, PUTATIVE-RELATED"/>
    <property type="match status" value="1"/>
</dbReference>
<dbReference type="InterPro" id="IPR003959">
    <property type="entry name" value="ATPase_AAA_core"/>
</dbReference>
<evidence type="ECO:0000313" key="4">
    <source>
        <dbReference type="EMBL" id="KAK7436711.1"/>
    </source>
</evidence>
<dbReference type="InterPro" id="IPR027417">
    <property type="entry name" value="P-loop_NTPase"/>
</dbReference>
<evidence type="ECO:0000256" key="1">
    <source>
        <dbReference type="SAM" id="MobiDB-lite"/>
    </source>
</evidence>
<keyword evidence="5" id="KW-1185">Reference proteome</keyword>
<feature type="compositionally biased region" description="Acidic residues" evidence="1">
    <location>
        <begin position="333"/>
        <end position="357"/>
    </location>
</feature>
<dbReference type="CDD" id="cd19481">
    <property type="entry name" value="RecA-like_protease"/>
    <property type="match status" value="1"/>
</dbReference>
<dbReference type="Pfam" id="PF00004">
    <property type="entry name" value="AAA"/>
    <property type="match status" value="1"/>
</dbReference>
<organism evidence="4 5">
    <name type="scientific">Marasmiellus scandens</name>
    <dbReference type="NCBI Taxonomy" id="2682957"/>
    <lineage>
        <taxon>Eukaryota</taxon>
        <taxon>Fungi</taxon>
        <taxon>Dikarya</taxon>
        <taxon>Basidiomycota</taxon>
        <taxon>Agaricomycotina</taxon>
        <taxon>Agaricomycetes</taxon>
        <taxon>Agaricomycetidae</taxon>
        <taxon>Agaricales</taxon>
        <taxon>Marasmiineae</taxon>
        <taxon>Omphalotaceae</taxon>
        <taxon>Marasmiellus</taxon>
    </lineage>
</organism>
<evidence type="ECO:0008006" key="6">
    <source>
        <dbReference type="Google" id="ProtNLM"/>
    </source>
</evidence>
<proteinExistence type="predicted"/>
<dbReference type="SUPFAM" id="SSF52540">
    <property type="entry name" value="P-loop containing nucleoside triphosphate hydrolases"/>
    <property type="match status" value="1"/>
</dbReference>
<feature type="region of interest" description="Disordered" evidence="1">
    <location>
        <begin position="317"/>
        <end position="357"/>
    </location>
</feature>
<evidence type="ECO:0000259" key="2">
    <source>
        <dbReference type="Pfam" id="PF00004"/>
    </source>
</evidence>
<comment type="caution">
    <text evidence="4">The sequence shown here is derived from an EMBL/GenBank/DDBJ whole genome shotgun (WGS) entry which is preliminary data.</text>
</comment>
<feature type="domain" description="DUF7025" evidence="3">
    <location>
        <begin position="175"/>
        <end position="270"/>
    </location>
</feature>
<dbReference type="InterPro" id="IPR054289">
    <property type="entry name" value="DUF7025"/>
</dbReference>
<gene>
    <name evidence="4" type="ORF">VKT23_018965</name>
</gene>
<dbReference type="Pfam" id="PF22942">
    <property type="entry name" value="DUF7025"/>
    <property type="match status" value="1"/>
</dbReference>
<evidence type="ECO:0000313" key="5">
    <source>
        <dbReference type="Proteomes" id="UP001498398"/>
    </source>
</evidence>
<dbReference type="PANTHER" id="PTHR46411:SF3">
    <property type="entry name" value="AAA+ ATPASE DOMAIN-CONTAINING PROTEIN"/>
    <property type="match status" value="1"/>
</dbReference>
<dbReference type="EMBL" id="JBANRG010000091">
    <property type="protein sequence ID" value="KAK7436711.1"/>
    <property type="molecule type" value="Genomic_DNA"/>
</dbReference>
<feature type="domain" description="ATPase AAA-type core" evidence="2">
    <location>
        <begin position="489"/>
        <end position="604"/>
    </location>
</feature>
<dbReference type="Gene3D" id="3.40.50.300">
    <property type="entry name" value="P-loop containing nucleotide triphosphate hydrolases"/>
    <property type="match status" value="1"/>
</dbReference>
<protein>
    <recommendedName>
        <fullName evidence="6">AAA+ ATPase domain-containing protein</fullName>
    </recommendedName>
</protein>
<evidence type="ECO:0000259" key="3">
    <source>
        <dbReference type="Pfam" id="PF22942"/>
    </source>
</evidence>